<organism evidence="1 2">
    <name type="scientific">Holospora obtusa F1</name>
    <dbReference type="NCBI Taxonomy" id="1399147"/>
    <lineage>
        <taxon>Bacteria</taxon>
        <taxon>Pseudomonadati</taxon>
        <taxon>Pseudomonadota</taxon>
        <taxon>Alphaproteobacteria</taxon>
        <taxon>Holosporales</taxon>
        <taxon>Holosporaceae</taxon>
        <taxon>Holospora</taxon>
    </lineage>
</organism>
<sequence>MKMPEQQKVTRREIRNSQESIAKSAARFNVNPKTIIKWRKREYTKNLPMGMCLRRSNLACKVDEEAIVTFRKMTELPLDDELYSLKGTILASSFRRCLQRHSCSVYLKNTA</sequence>
<dbReference type="AlphaFoldDB" id="W6TDE1"/>
<evidence type="ECO:0000313" key="1">
    <source>
        <dbReference type="EMBL" id="ETZ07023.1"/>
    </source>
</evidence>
<gene>
    <name evidence="1" type="ORF">P618_200794</name>
</gene>
<dbReference type="STRING" id="1399147.P618_200794"/>
<protein>
    <recommendedName>
        <fullName evidence="3">Transposase</fullName>
    </recommendedName>
</protein>
<accession>W6TDE1</accession>
<name>W6TDE1_HOLOB</name>
<evidence type="ECO:0000313" key="2">
    <source>
        <dbReference type="Proteomes" id="UP000019112"/>
    </source>
</evidence>
<keyword evidence="2" id="KW-1185">Reference proteome</keyword>
<comment type="caution">
    <text evidence="1">The sequence shown here is derived from an EMBL/GenBank/DDBJ whole genome shotgun (WGS) entry which is preliminary data.</text>
</comment>
<dbReference type="eggNOG" id="COG2801">
    <property type="taxonomic scope" value="Bacteria"/>
</dbReference>
<dbReference type="EMBL" id="AWTR02000070">
    <property type="protein sequence ID" value="ETZ07023.1"/>
    <property type="molecule type" value="Genomic_DNA"/>
</dbReference>
<dbReference type="Proteomes" id="UP000019112">
    <property type="component" value="Unassembled WGS sequence"/>
</dbReference>
<proteinExistence type="predicted"/>
<reference evidence="1 2" key="1">
    <citation type="journal article" date="2014" name="FEMS Microbiol. Lett.">
        <title>Draft genome sequences of three Holospora species (Holospora obtusa, Holospora undulata, and Holospora elegans), endonuclear symbiotic bacteria of the ciliate Paramecium caudatum.</title>
        <authorList>
            <person name="Dohra H."/>
            <person name="Tanaka K."/>
            <person name="Suzuki T."/>
            <person name="Fujishima M."/>
            <person name="Suzuki H."/>
        </authorList>
    </citation>
    <scope>NUCLEOTIDE SEQUENCE [LARGE SCALE GENOMIC DNA]</scope>
    <source>
        <strain evidence="1 2">F1</strain>
    </source>
</reference>
<evidence type="ECO:0008006" key="3">
    <source>
        <dbReference type="Google" id="ProtNLM"/>
    </source>
</evidence>